<organism evidence="9 11">
    <name type="scientific">Clostridium septicum</name>
    <dbReference type="NCBI Taxonomy" id="1504"/>
    <lineage>
        <taxon>Bacteria</taxon>
        <taxon>Bacillati</taxon>
        <taxon>Bacillota</taxon>
        <taxon>Clostridia</taxon>
        <taxon>Eubacteriales</taxon>
        <taxon>Clostridiaceae</taxon>
        <taxon>Clostridium</taxon>
    </lineage>
</organism>
<evidence type="ECO:0000256" key="5">
    <source>
        <dbReference type="PIRSR" id="PIRSR000349-1"/>
    </source>
</evidence>
<dbReference type="InterPro" id="IPR001189">
    <property type="entry name" value="Mn/Fe_SOD"/>
</dbReference>
<evidence type="ECO:0000256" key="2">
    <source>
        <dbReference type="ARBA" id="ARBA00012682"/>
    </source>
</evidence>
<dbReference type="GeneID" id="303559152"/>
<dbReference type="KEGG" id="csep:CP523_00495"/>
<sequence>MKYDKIILPYSYDALEPYIDALTVQIHYEKHLQSYVDNLNSLVAIDPKFFDEKPLNEILSNTNSIPVEIRQGVINQGGGVDNHNFYFSILSPNAKTMPEGRLLTAINNTFGSFDNMKEKLNKLSIGKFGSGWGWLVVNEYCGLEIITTSNQNSPLSVNKKPLIAIDVWEHAYYLKYKNLRKDYVNNIWNLIDFNIIENLYNSIC</sequence>
<dbReference type="Pfam" id="PF00081">
    <property type="entry name" value="Sod_Fe_N"/>
    <property type="match status" value="1"/>
</dbReference>
<dbReference type="Gene3D" id="3.55.40.20">
    <property type="entry name" value="Iron/manganese superoxide dismutase, C-terminal domain"/>
    <property type="match status" value="1"/>
</dbReference>
<dbReference type="Pfam" id="PF02777">
    <property type="entry name" value="Sod_Fe_C"/>
    <property type="match status" value="1"/>
</dbReference>
<feature type="domain" description="Manganese/iron superoxide dismutase C-terminal" evidence="8">
    <location>
        <begin position="98"/>
        <end position="198"/>
    </location>
</feature>
<dbReference type="InterPro" id="IPR019832">
    <property type="entry name" value="Mn/Fe_SOD_C"/>
</dbReference>
<feature type="binding site" evidence="5">
    <location>
        <position position="27"/>
    </location>
    <ligand>
        <name>Mn(2+)</name>
        <dbReference type="ChEBI" id="CHEBI:29035"/>
    </ligand>
</feature>
<dbReference type="PANTHER" id="PTHR43595:SF2">
    <property type="entry name" value="SMALL RIBOSOMAL SUBUNIT PROTEIN MS42"/>
    <property type="match status" value="1"/>
</dbReference>
<evidence type="ECO:0000256" key="4">
    <source>
        <dbReference type="ARBA" id="ARBA00023002"/>
    </source>
</evidence>
<dbReference type="InterPro" id="IPR036324">
    <property type="entry name" value="Mn/Fe_SOD_N_sf"/>
</dbReference>
<dbReference type="PRINTS" id="PR01703">
    <property type="entry name" value="MNSODISMTASE"/>
</dbReference>
<dbReference type="Proteomes" id="UP000280586">
    <property type="component" value="Chromosome"/>
</dbReference>
<evidence type="ECO:0000313" key="11">
    <source>
        <dbReference type="Proteomes" id="UP000280586"/>
    </source>
</evidence>
<accession>A0A9N7JID2</accession>
<dbReference type="Gene3D" id="1.10.287.990">
    <property type="entry name" value="Fe,Mn superoxide dismutase (SOD) domain"/>
    <property type="match status" value="1"/>
</dbReference>
<name>A0A9N7JID2_CLOSE</name>
<evidence type="ECO:0000259" key="8">
    <source>
        <dbReference type="Pfam" id="PF02777"/>
    </source>
</evidence>
<dbReference type="InterPro" id="IPR036314">
    <property type="entry name" value="SOD_C_sf"/>
</dbReference>
<dbReference type="GO" id="GO:0046872">
    <property type="term" value="F:metal ion binding"/>
    <property type="evidence" value="ECO:0007669"/>
    <property type="project" value="UniProtKB-KW"/>
</dbReference>
<feature type="binding site" evidence="5">
    <location>
        <position position="83"/>
    </location>
    <ligand>
        <name>Mn(2+)</name>
        <dbReference type="ChEBI" id="CHEBI:29035"/>
    </ligand>
</feature>
<dbReference type="InterPro" id="IPR019833">
    <property type="entry name" value="Mn/Fe_SOD_BS"/>
</dbReference>
<dbReference type="GO" id="GO:0005737">
    <property type="term" value="C:cytoplasm"/>
    <property type="evidence" value="ECO:0007669"/>
    <property type="project" value="TreeGrafter"/>
</dbReference>
<dbReference type="AlphaFoldDB" id="A0A9N7JID2"/>
<gene>
    <name evidence="9" type="ORF">CP523_00495</name>
    <name evidence="10" type="ORF">NH397_08785</name>
</gene>
<protein>
    <recommendedName>
        <fullName evidence="2 6">Superoxide dismutase</fullName>
        <ecNumber evidence="2 6">1.15.1.1</ecNumber>
    </recommendedName>
</protein>
<dbReference type="Proteomes" id="UP001055437">
    <property type="component" value="Chromosome"/>
</dbReference>
<evidence type="ECO:0000313" key="10">
    <source>
        <dbReference type="EMBL" id="USR99599.1"/>
    </source>
</evidence>
<dbReference type="InterPro" id="IPR019831">
    <property type="entry name" value="Mn/Fe_SOD_N"/>
</dbReference>
<dbReference type="PANTHER" id="PTHR43595">
    <property type="entry name" value="37S RIBOSOMAL PROTEIN S26, MITOCHONDRIAL"/>
    <property type="match status" value="1"/>
</dbReference>
<dbReference type="GO" id="GO:0004784">
    <property type="term" value="F:superoxide dismutase activity"/>
    <property type="evidence" value="ECO:0007669"/>
    <property type="project" value="UniProtKB-EC"/>
</dbReference>
<evidence type="ECO:0000313" key="12">
    <source>
        <dbReference type="Proteomes" id="UP001055437"/>
    </source>
</evidence>
<evidence type="ECO:0000313" key="9">
    <source>
        <dbReference type="EMBL" id="AYE33033.1"/>
    </source>
</evidence>
<keyword evidence="12" id="KW-1185">Reference proteome</keyword>
<feature type="binding site" evidence="5">
    <location>
        <position position="166"/>
    </location>
    <ligand>
        <name>Mn(2+)</name>
        <dbReference type="ChEBI" id="CHEBI:29035"/>
    </ligand>
</feature>
<feature type="domain" description="Manganese/iron superoxide dismutase N-terminal" evidence="7">
    <location>
        <begin position="6"/>
        <end position="91"/>
    </location>
</feature>
<comment type="function">
    <text evidence="6">Destroys radicals which are normally produced within the cells and which are toxic to biological systems.</text>
</comment>
<comment type="similarity">
    <text evidence="1 6">Belongs to the iron/manganese superoxide dismutase family.</text>
</comment>
<reference evidence="9 11" key="1">
    <citation type="submission" date="2017-09" db="EMBL/GenBank/DDBJ databases">
        <authorList>
            <person name="Thomas P."/>
            <person name="Seyboldt C."/>
        </authorList>
    </citation>
    <scope>NUCLEOTIDE SEQUENCE [LARGE SCALE GENOMIC DNA]</scope>
    <source>
        <strain evidence="9 11">DSM 7534</strain>
    </source>
</reference>
<feature type="binding site" evidence="5">
    <location>
        <position position="170"/>
    </location>
    <ligand>
        <name>Mn(2+)</name>
        <dbReference type="ChEBI" id="CHEBI:29035"/>
    </ligand>
</feature>
<dbReference type="PIRSF" id="PIRSF000349">
    <property type="entry name" value="SODismutase"/>
    <property type="match status" value="1"/>
</dbReference>
<reference evidence="10" key="2">
    <citation type="submission" date="2022-06" db="EMBL/GenBank/DDBJ databases">
        <authorList>
            <person name="Holder M.E."/>
            <person name="Ajami N.J."/>
            <person name="Petrosino J.F."/>
        </authorList>
    </citation>
    <scope>NUCLEOTIDE SEQUENCE</scope>
    <source>
        <strain evidence="10">RMA 8861</strain>
    </source>
</reference>
<dbReference type="PROSITE" id="PS00088">
    <property type="entry name" value="SOD_MN"/>
    <property type="match status" value="1"/>
</dbReference>
<evidence type="ECO:0000256" key="3">
    <source>
        <dbReference type="ARBA" id="ARBA00022723"/>
    </source>
</evidence>
<evidence type="ECO:0000256" key="1">
    <source>
        <dbReference type="ARBA" id="ARBA00008714"/>
    </source>
</evidence>
<dbReference type="EMBL" id="CP023671">
    <property type="protein sequence ID" value="AYE33033.1"/>
    <property type="molecule type" value="Genomic_DNA"/>
</dbReference>
<dbReference type="SUPFAM" id="SSF54719">
    <property type="entry name" value="Fe,Mn superoxide dismutase (SOD), C-terminal domain"/>
    <property type="match status" value="1"/>
</dbReference>
<dbReference type="EMBL" id="CP099799">
    <property type="protein sequence ID" value="USR99599.1"/>
    <property type="molecule type" value="Genomic_DNA"/>
</dbReference>
<dbReference type="SUPFAM" id="SSF46609">
    <property type="entry name" value="Fe,Mn superoxide dismutase (SOD), N-terminal domain"/>
    <property type="match status" value="1"/>
</dbReference>
<proteinExistence type="inferred from homology"/>
<keyword evidence="3 5" id="KW-0479">Metal-binding</keyword>
<keyword evidence="4 6" id="KW-0560">Oxidoreductase</keyword>
<dbReference type="EC" id="1.15.1.1" evidence="2 6"/>
<evidence type="ECO:0000256" key="6">
    <source>
        <dbReference type="RuleBase" id="RU000414"/>
    </source>
</evidence>
<dbReference type="RefSeq" id="WP_066676314.1">
    <property type="nucleotide sequence ID" value="NZ_CABMIZ010000015.1"/>
</dbReference>
<evidence type="ECO:0000259" key="7">
    <source>
        <dbReference type="Pfam" id="PF00081"/>
    </source>
</evidence>
<dbReference type="OrthoDB" id="9803125at2"/>
<comment type="catalytic activity">
    <reaction evidence="6">
        <text>2 superoxide + 2 H(+) = H2O2 + O2</text>
        <dbReference type="Rhea" id="RHEA:20696"/>
        <dbReference type="ChEBI" id="CHEBI:15378"/>
        <dbReference type="ChEBI" id="CHEBI:15379"/>
        <dbReference type="ChEBI" id="CHEBI:16240"/>
        <dbReference type="ChEBI" id="CHEBI:18421"/>
        <dbReference type="EC" id="1.15.1.1"/>
    </reaction>
</comment>